<dbReference type="AlphaFoldDB" id="A0A251TDA1"/>
<name>A0A251TDA1_HELAN</name>
<proteinExistence type="predicted"/>
<dbReference type="EMBL" id="CM007900">
    <property type="protein sequence ID" value="OTG09127.1"/>
    <property type="molecule type" value="Genomic_DNA"/>
</dbReference>
<accession>A0A251TDA1</accession>
<sequence length="52" mass="6239">MYQASKFVHCNSWITLICLEVERVHQEVVLIWSMFMQMHGLLPTVRLQLELH</sequence>
<protein>
    <submittedName>
        <fullName evidence="2">Uncharacterized protein</fullName>
    </submittedName>
</protein>
<dbReference type="Gramene" id="mRNA:HanXRQr2_Chr11g0514061">
    <property type="protein sequence ID" value="mRNA:HanXRQr2_Chr11g0514061"/>
    <property type="gene ID" value="HanXRQr2_Chr11g0514061"/>
</dbReference>
<dbReference type="InParanoid" id="A0A251TDA1"/>
<keyword evidence="3" id="KW-1185">Reference proteome</keyword>
<reference evidence="2" key="2">
    <citation type="submission" date="2017-02" db="EMBL/GenBank/DDBJ databases">
        <title>Sunflower complete genome.</title>
        <authorList>
            <person name="Langlade N."/>
            <person name="Munos S."/>
        </authorList>
    </citation>
    <scope>NUCLEOTIDE SEQUENCE [LARGE SCALE GENOMIC DNA]</scope>
    <source>
        <tissue evidence="2">Leaves</tissue>
    </source>
</reference>
<reference evidence="1 3" key="1">
    <citation type="journal article" date="2017" name="Nature">
        <title>The sunflower genome provides insights into oil metabolism, flowering and Asterid evolution.</title>
        <authorList>
            <person name="Badouin H."/>
            <person name="Gouzy J."/>
            <person name="Grassa C.J."/>
            <person name="Murat F."/>
            <person name="Staton S.E."/>
            <person name="Cottret L."/>
            <person name="Lelandais-Briere C."/>
            <person name="Owens G.L."/>
            <person name="Carrere S."/>
            <person name="Mayjonade B."/>
            <person name="Legrand L."/>
            <person name="Gill N."/>
            <person name="Kane N.C."/>
            <person name="Bowers J.E."/>
            <person name="Hubner S."/>
            <person name="Bellec A."/>
            <person name="Berard A."/>
            <person name="Berges H."/>
            <person name="Blanchet N."/>
            <person name="Boniface M.C."/>
            <person name="Brunel D."/>
            <person name="Catrice O."/>
            <person name="Chaidir N."/>
            <person name="Claudel C."/>
            <person name="Donnadieu C."/>
            <person name="Faraut T."/>
            <person name="Fievet G."/>
            <person name="Helmstetter N."/>
            <person name="King M."/>
            <person name="Knapp S.J."/>
            <person name="Lai Z."/>
            <person name="Le Paslier M.C."/>
            <person name="Lippi Y."/>
            <person name="Lorenzon L."/>
            <person name="Mandel J.R."/>
            <person name="Marage G."/>
            <person name="Marchand G."/>
            <person name="Marquand E."/>
            <person name="Bret-Mestries E."/>
            <person name="Morien E."/>
            <person name="Nambeesan S."/>
            <person name="Nguyen T."/>
            <person name="Pegot-Espagnet P."/>
            <person name="Pouilly N."/>
            <person name="Raftis F."/>
            <person name="Sallet E."/>
            <person name="Schiex T."/>
            <person name="Thomas J."/>
            <person name="Vandecasteele C."/>
            <person name="Vares D."/>
            <person name="Vear F."/>
            <person name="Vautrin S."/>
            <person name="Crespi M."/>
            <person name="Mangin B."/>
            <person name="Burke J.M."/>
            <person name="Salse J."/>
            <person name="Munos S."/>
            <person name="Vincourt P."/>
            <person name="Rieseberg L.H."/>
            <person name="Langlade N.B."/>
        </authorList>
    </citation>
    <scope>NUCLEOTIDE SEQUENCE [LARGE SCALE GENOMIC DNA]</scope>
    <source>
        <strain evidence="3">cv. SF193</strain>
        <tissue evidence="1">Leaves</tissue>
    </source>
</reference>
<organism evidence="2 3">
    <name type="scientific">Helianthus annuus</name>
    <name type="common">Common sunflower</name>
    <dbReference type="NCBI Taxonomy" id="4232"/>
    <lineage>
        <taxon>Eukaryota</taxon>
        <taxon>Viridiplantae</taxon>
        <taxon>Streptophyta</taxon>
        <taxon>Embryophyta</taxon>
        <taxon>Tracheophyta</taxon>
        <taxon>Spermatophyta</taxon>
        <taxon>Magnoliopsida</taxon>
        <taxon>eudicotyledons</taxon>
        <taxon>Gunneridae</taxon>
        <taxon>Pentapetalae</taxon>
        <taxon>asterids</taxon>
        <taxon>campanulids</taxon>
        <taxon>Asterales</taxon>
        <taxon>Asteraceae</taxon>
        <taxon>Asteroideae</taxon>
        <taxon>Heliantheae alliance</taxon>
        <taxon>Heliantheae</taxon>
        <taxon>Helianthus</taxon>
    </lineage>
</organism>
<dbReference type="EMBL" id="MNCJ02000326">
    <property type="protein sequence ID" value="KAF5783963.1"/>
    <property type="molecule type" value="Genomic_DNA"/>
</dbReference>
<gene>
    <name evidence="2" type="ORF">HannXRQ_Chr11g0349511</name>
    <name evidence="1" type="ORF">HanXRQr2_Chr11g0514061</name>
</gene>
<reference evidence="1" key="3">
    <citation type="submission" date="2020-06" db="EMBL/GenBank/DDBJ databases">
        <title>Helianthus annuus Genome sequencing and assembly Release 2.</title>
        <authorList>
            <person name="Gouzy J."/>
            <person name="Langlade N."/>
            <person name="Munos S."/>
        </authorList>
    </citation>
    <scope>NUCLEOTIDE SEQUENCE</scope>
    <source>
        <tissue evidence="1">Leaves</tissue>
    </source>
</reference>
<dbReference type="Proteomes" id="UP000215914">
    <property type="component" value="Chromosome 11"/>
</dbReference>
<evidence type="ECO:0000313" key="1">
    <source>
        <dbReference type="EMBL" id="KAF5783963.1"/>
    </source>
</evidence>
<evidence type="ECO:0000313" key="2">
    <source>
        <dbReference type="EMBL" id="OTG09127.1"/>
    </source>
</evidence>
<evidence type="ECO:0000313" key="3">
    <source>
        <dbReference type="Proteomes" id="UP000215914"/>
    </source>
</evidence>